<protein>
    <submittedName>
        <fullName evidence="2">Uncharacterized protein</fullName>
    </submittedName>
</protein>
<sequence length="79" mass="8794">MLETGVIIGITFIVIGSLMTIYGIFTWATSKGSVYNAEDVDAMVTATVMEQEKQRQQEEALFTDFKPGETNKKKKVLMA</sequence>
<comment type="caution">
    <text evidence="2">The sequence shown here is derived from an EMBL/GenBank/DDBJ whole genome shotgun (WGS) entry which is preliminary data.</text>
</comment>
<evidence type="ECO:0000313" key="2">
    <source>
        <dbReference type="EMBL" id="MPC11544.1"/>
    </source>
</evidence>
<organism evidence="2 3">
    <name type="scientific">Portunus trituberculatus</name>
    <name type="common">Swimming crab</name>
    <name type="synonym">Neptunus trituberculatus</name>
    <dbReference type="NCBI Taxonomy" id="210409"/>
    <lineage>
        <taxon>Eukaryota</taxon>
        <taxon>Metazoa</taxon>
        <taxon>Ecdysozoa</taxon>
        <taxon>Arthropoda</taxon>
        <taxon>Crustacea</taxon>
        <taxon>Multicrustacea</taxon>
        <taxon>Malacostraca</taxon>
        <taxon>Eumalacostraca</taxon>
        <taxon>Eucarida</taxon>
        <taxon>Decapoda</taxon>
        <taxon>Pleocyemata</taxon>
        <taxon>Brachyura</taxon>
        <taxon>Eubrachyura</taxon>
        <taxon>Portunoidea</taxon>
        <taxon>Portunidae</taxon>
        <taxon>Portuninae</taxon>
        <taxon>Portunus</taxon>
    </lineage>
</organism>
<evidence type="ECO:0000256" key="1">
    <source>
        <dbReference type="SAM" id="Phobius"/>
    </source>
</evidence>
<dbReference type="Proteomes" id="UP000324222">
    <property type="component" value="Unassembled WGS sequence"/>
</dbReference>
<proteinExistence type="predicted"/>
<evidence type="ECO:0000313" key="3">
    <source>
        <dbReference type="Proteomes" id="UP000324222"/>
    </source>
</evidence>
<dbReference type="AlphaFoldDB" id="A0A5B7CSF1"/>
<accession>A0A5B7CSF1</accession>
<dbReference type="EMBL" id="VSRR010000168">
    <property type="protein sequence ID" value="MPC11544.1"/>
    <property type="molecule type" value="Genomic_DNA"/>
</dbReference>
<reference evidence="2 3" key="1">
    <citation type="submission" date="2019-05" db="EMBL/GenBank/DDBJ databases">
        <title>Another draft genome of Portunus trituberculatus and its Hox gene families provides insights of decapod evolution.</title>
        <authorList>
            <person name="Jeong J.-H."/>
            <person name="Song I."/>
            <person name="Kim S."/>
            <person name="Choi T."/>
            <person name="Kim D."/>
            <person name="Ryu S."/>
            <person name="Kim W."/>
        </authorList>
    </citation>
    <scope>NUCLEOTIDE SEQUENCE [LARGE SCALE GENOMIC DNA]</scope>
    <source>
        <tissue evidence="2">Muscle</tissue>
    </source>
</reference>
<keyword evidence="1" id="KW-0812">Transmembrane</keyword>
<name>A0A5B7CSF1_PORTR</name>
<gene>
    <name evidence="2" type="ORF">E2C01_004211</name>
</gene>
<keyword evidence="1" id="KW-0472">Membrane</keyword>
<keyword evidence="3" id="KW-1185">Reference proteome</keyword>
<keyword evidence="1" id="KW-1133">Transmembrane helix</keyword>
<feature type="transmembrane region" description="Helical" evidence="1">
    <location>
        <begin position="6"/>
        <end position="25"/>
    </location>
</feature>